<feature type="compositionally biased region" description="Basic and acidic residues" evidence="1">
    <location>
        <begin position="91"/>
        <end position="109"/>
    </location>
</feature>
<dbReference type="AlphaFoldDB" id="A0A814Q9V8"/>
<sequence>MLKKSAKVYYSDHPELKKGLSSGIAHKYYGPFEKVGKNPNNIDYYIKKCGSKKSRLKQVHISRLKTFYHNLTEINKPKTEFSLVKPTKQNKASEHSGSDSDESILDKNTKRNVKTRKILTDKIYIDSESNTSVNETLSVIKQKIKNKTS</sequence>
<evidence type="ECO:0000313" key="2">
    <source>
        <dbReference type="EMBL" id="CAF1117398.1"/>
    </source>
</evidence>
<proteinExistence type="predicted"/>
<protein>
    <submittedName>
        <fullName evidence="2">Uncharacterized protein</fullName>
    </submittedName>
</protein>
<evidence type="ECO:0000256" key="1">
    <source>
        <dbReference type="SAM" id="MobiDB-lite"/>
    </source>
</evidence>
<gene>
    <name evidence="2" type="ORF">OXX778_LOCUS21895</name>
</gene>
<accession>A0A814Q9V8</accession>
<keyword evidence="3" id="KW-1185">Reference proteome</keyword>
<dbReference type="EMBL" id="CAJNOC010008579">
    <property type="protein sequence ID" value="CAF1117398.1"/>
    <property type="molecule type" value="Genomic_DNA"/>
</dbReference>
<dbReference type="Proteomes" id="UP000663879">
    <property type="component" value="Unassembled WGS sequence"/>
</dbReference>
<comment type="caution">
    <text evidence="2">The sequence shown here is derived from an EMBL/GenBank/DDBJ whole genome shotgun (WGS) entry which is preliminary data.</text>
</comment>
<feature type="region of interest" description="Disordered" evidence="1">
    <location>
        <begin position="79"/>
        <end position="111"/>
    </location>
</feature>
<name>A0A814Q9V8_9BILA</name>
<evidence type="ECO:0000313" key="3">
    <source>
        <dbReference type="Proteomes" id="UP000663879"/>
    </source>
</evidence>
<reference evidence="2" key="1">
    <citation type="submission" date="2021-02" db="EMBL/GenBank/DDBJ databases">
        <authorList>
            <person name="Nowell W R."/>
        </authorList>
    </citation>
    <scope>NUCLEOTIDE SEQUENCE</scope>
    <source>
        <strain evidence="2">Ploen Becks lab</strain>
    </source>
</reference>
<dbReference type="OrthoDB" id="10062030at2759"/>
<organism evidence="2 3">
    <name type="scientific">Brachionus calyciflorus</name>
    <dbReference type="NCBI Taxonomy" id="104777"/>
    <lineage>
        <taxon>Eukaryota</taxon>
        <taxon>Metazoa</taxon>
        <taxon>Spiralia</taxon>
        <taxon>Gnathifera</taxon>
        <taxon>Rotifera</taxon>
        <taxon>Eurotatoria</taxon>
        <taxon>Monogononta</taxon>
        <taxon>Pseudotrocha</taxon>
        <taxon>Ploima</taxon>
        <taxon>Brachionidae</taxon>
        <taxon>Brachionus</taxon>
    </lineage>
</organism>